<dbReference type="GO" id="GO:0015833">
    <property type="term" value="P:peptide transport"/>
    <property type="evidence" value="ECO:0007669"/>
    <property type="project" value="TreeGrafter"/>
</dbReference>
<dbReference type="GO" id="GO:0042597">
    <property type="term" value="C:periplasmic space"/>
    <property type="evidence" value="ECO:0007669"/>
    <property type="project" value="UniProtKB-ARBA"/>
</dbReference>
<evidence type="ECO:0000259" key="6">
    <source>
        <dbReference type="Pfam" id="PF00496"/>
    </source>
</evidence>
<dbReference type="Gene3D" id="3.40.190.10">
    <property type="entry name" value="Periplasmic binding protein-like II"/>
    <property type="match status" value="1"/>
</dbReference>
<keyword evidence="4" id="KW-0732">Signal</keyword>
<accession>A0A6N2QVD3</accession>
<evidence type="ECO:0000256" key="5">
    <source>
        <dbReference type="SAM" id="Phobius"/>
    </source>
</evidence>
<feature type="domain" description="Solute-binding protein family 5" evidence="6">
    <location>
        <begin position="98"/>
        <end position="425"/>
    </location>
</feature>
<dbReference type="InterPro" id="IPR000914">
    <property type="entry name" value="SBP_5_dom"/>
</dbReference>
<evidence type="ECO:0000256" key="2">
    <source>
        <dbReference type="ARBA" id="ARBA00005695"/>
    </source>
</evidence>
<evidence type="ECO:0000256" key="3">
    <source>
        <dbReference type="ARBA" id="ARBA00022448"/>
    </source>
</evidence>
<keyword evidence="5" id="KW-1133">Transmembrane helix</keyword>
<dbReference type="EMBL" id="CACRSP010000001">
    <property type="protein sequence ID" value="VYS71869.1"/>
    <property type="molecule type" value="Genomic_DNA"/>
</dbReference>
<dbReference type="PANTHER" id="PTHR30290">
    <property type="entry name" value="PERIPLASMIC BINDING COMPONENT OF ABC TRANSPORTER"/>
    <property type="match status" value="1"/>
</dbReference>
<dbReference type="CDD" id="cd08494">
    <property type="entry name" value="PBP2_NikA_DppA_OppA_like_6"/>
    <property type="match status" value="1"/>
</dbReference>
<name>A0A6N2QVD3_9BIFI</name>
<dbReference type="RefSeq" id="WP_156341566.1">
    <property type="nucleotide sequence ID" value="NZ_CACRSP010000001.1"/>
</dbReference>
<gene>
    <name evidence="7" type="primary">ddpA</name>
    <name evidence="7" type="ORF">BDLFYP24_00004</name>
</gene>
<dbReference type="SUPFAM" id="SSF53850">
    <property type="entry name" value="Periplasmic binding protein-like II"/>
    <property type="match status" value="1"/>
</dbReference>
<feature type="transmembrane region" description="Helical" evidence="5">
    <location>
        <begin position="18"/>
        <end position="36"/>
    </location>
</feature>
<dbReference type="Pfam" id="PF00496">
    <property type="entry name" value="SBP_bac_5"/>
    <property type="match status" value="1"/>
</dbReference>
<dbReference type="InterPro" id="IPR030678">
    <property type="entry name" value="Peptide/Ni-bd"/>
</dbReference>
<dbReference type="AlphaFoldDB" id="A0A6N2QVD3"/>
<keyword evidence="3" id="KW-0813">Transport</keyword>
<evidence type="ECO:0000256" key="1">
    <source>
        <dbReference type="ARBA" id="ARBA00004196"/>
    </source>
</evidence>
<organism evidence="7">
    <name type="scientific">Bifidobacterium dentium</name>
    <dbReference type="NCBI Taxonomy" id="1689"/>
    <lineage>
        <taxon>Bacteria</taxon>
        <taxon>Bacillati</taxon>
        <taxon>Actinomycetota</taxon>
        <taxon>Actinomycetes</taxon>
        <taxon>Bifidobacteriales</taxon>
        <taxon>Bifidobacteriaceae</taxon>
        <taxon>Bifidobacterium</taxon>
    </lineage>
</organism>
<comment type="similarity">
    <text evidence="2">Belongs to the bacterial solute-binding protein 5 family.</text>
</comment>
<evidence type="ECO:0000256" key="4">
    <source>
        <dbReference type="ARBA" id="ARBA00022729"/>
    </source>
</evidence>
<comment type="subcellular location">
    <subcellularLocation>
        <location evidence="1">Cell envelope</location>
    </subcellularLocation>
</comment>
<reference evidence="7" key="1">
    <citation type="submission" date="2019-11" db="EMBL/GenBank/DDBJ databases">
        <authorList>
            <person name="Feng L."/>
        </authorList>
    </citation>
    <scope>NUCLEOTIDE SEQUENCE</scope>
    <source>
        <strain evidence="7">BdentiumLFYP24</strain>
    </source>
</reference>
<keyword evidence="5" id="KW-0812">Transmembrane</keyword>
<evidence type="ECO:0000313" key="7">
    <source>
        <dbReference type="EMBL" id="VYS71869.1"/>
    </source>
</evidence>
<proteinExistence type="inferred from homology"/>
<dbReference type="GO" id="GO:0043190">
    <property type="term" value="C:ATP-binding cassette (ABC) transporter complex"/>
    <property type="evidence" value="ECO:0007669"/>
    <property type="project" value="InterPro"/>
</dbReference>
<keyword evidence="5" id="KW-0472">Membrane</keyword>
<dbReference type="PANTHER" id="PTHR30290:SF10">
    <property type="entry name" value="PERIPLASMIC OLIGOPEPTIDE-BINDING PROTEIN-RELATED"/>
    <property type="match status" value="1"/>
</dbReference>
<dbReference type="GO" id="GO:1904680">
    <property type="term" value="F:peptide transmembrane transporter activity"/>
    <property type="evidence" value="ECO:0007669"/>
    <property type="project" value="TreeGrafter"/>
</dbReference>
<dbReference type="Gene3D" id="3.10.105.10">
    <property type="entry name" value="Dipeptide-binding Protein, Domain 3"/>
    <property type="match status" value="1"/>
</dbReference>
<dbReference type="GO" id="GO:0030313">
    <property type="term" value="C:cell envelope"/>
    <property type="evidence" value="ECO:0007669"/>
    <property type="project" value="UniProtKB-SubCell"/>
</dbReference>
<protein>
    <submittedName>
        <fullName evidence="7">Putative D,D-dipeptide-binding periplasmic protein DdpA</fullName>
    </submittedName>
</protein>
<dbReference type="InterPro" id="IPR039424">
    <property type="entry name" value="SBP_5"/>
</dbReference>
<dbReference type="Gene3D" id="3.90.76.10">
    <property type="entry name" value="Dipeptide-binding Protein, Domain 1"/>
    <property type="match status" value="1"/>
</dbReference>
<sequence length="514" mass="56597">MQKNGKKQRDWHDAATRWLIFFGVAIVLSVMLWLGWSLTNRRNPIPVFGTLTTDSTVSIGLRDALESLDIRTQQGHAVEQALLGNVYETLVSRSETNKLQPGLASSWQISDDGLTYTFTLRSGVKFSNGHSLDSADAVWSLQNAVNNHYVDADQLDGLQQVDNPDAHTLVITLSKPNPRLLRALSGRAGIVYDEESDNDYAKTAVGSGPFTVARASKSEIVLQRNDSYWGTKAASSQITLYYYSSESSLTSAMEGGKISMALPLSADAAETLNATRGISADSGISFDKVMLAFNNANESILVDQQMRKVMRYAIDARSIAKTANDSYGALGGPISPLEDGYEDLTELFPHDLTQAQQLRSYFGTGYIGTIDLLIPQQYETIGNTVKEQIEQLGVSVNMEVLDTATVQQRVNDGSYTIALITMSGENDASVFTDGQSVFHFENGDCQRAYADALAATNDDDYQERMRTYARTVSENAACDWLYTRKNFMAVSDRLQGYPKNLTDRLLPLSRVALH</sequence>
<dbReference type="PIRSF" id="PIRSF002741">
    <property type="entry name" value="MppA"/>
    <property type="match status" value="1"/>
</dbReference>